<dbReference type="Proteomes" id="UP001352263">
    <property type="component" value="Unassembled WGS sequence"/>
</dbReference>
<gene>
    <name evidence="1" type="ORF">RY831_12990</name>
</gene>
<protein>
    <recommendedName>
        <fullName evidence="3">Lipoprotein</fullName>
    </recommendedName>
</protein>
<name>A0ABU6J9Y5_9BURK</name>
<organism evidence="1 2">
    <name type="scientific">Noviherbaspirillum album</name>
    <dbReference type="NCBI Taxonomy" id="3080276"/>
    <lineage>
        <taxon>Bacteria</taxon>
        <taxon>Pseudomonadati</taxon>
        <taxon>Pseudomonadota</taxon>
        <taxon>Betaproteobacteria</taxon>
        <taxon>Burkholderiales</taxon>
        <taxon>Oxalobacteraceae</taxon>
        <taxon>Noviherbaspirillum</taxon>
    </lineage>
</organism>
<evidence type="ECO:0000313" key="2">
    <source>
        <dbReference type="Proteomes" id="UP001352263"/>
    </source>
</evidence>
<comment type="caution">
    <text evidence="1">The sequence shown here is derived from an EMBL/GenBank/DDBJ whole genome shotgun (WGS) entry which is preliminary data.</text>
</comment>
<evidence type="ECO:0008006" key="3">
    <source>
        <dbReference type="Google" id="ProtNLM"/>
    </source>
</evidence>
<dbReference type="RefSeq" id="WP_326506787.1">
    <property type="nucleotide sequence ID" value="NZ_JAWIIV010000009.1"/>
</dbReference>
<reference evidence="1 2" key="1">
    <citation type="submission" date="2023-10" db="EMBL/GenBank/DDBJ databases">
        <title>Noviherbaspirillum sp. CPCC 100848 genome assembly.</title>
        <authorList>
            <person name="Li X.Y."/>
            <person name="Fang X.M."/>
        </authorList>
    </citation>
    <scope>NUCLEOTIDE SEQUENCE [LARGE SCALE GENOMIC DNA]</scope>
    <source>
        <strain evidence="1 2">CPCC 100848</strain>
    </source>
</reference>
<accession>A0ABU6J9Y5</accession>
<proteinExistence type="predicted"/>
<keyword evidence="2" id="KW-1185">Reference proteome</keyword>
<evidence type="ECO:0000313" key="1">
    <source>
        <dbReference type="EMBL" id="MEC4720072.1"/>
    </source>
</evidence>
<sequence length="145" mass="15358">MATNKWISFLLLIPLFGCGGGEVGIGIGVNAESAPDPQPFIAWTGNSSGDQVVDANNDTFAFYADTGCLYNFRTDLENAQFCLNTPQGTVRYGALAMRIVNALSTNGACISVLVEQSTANFVDIEVDPYGREVVAITSVRPAPCA</sequence>
<dbReference type="EMBL" id="JAWIIV010000009">
    <property type="protein sequence ID" value="MEC4720072.1"/>
    <property type="molecule type" value="Genomic_DNA"/>
</dbReference>